<evidence type="ECO:0000313" key="2">
    <source>
        <dbReference type="Proteomes" id="UP000503117"/>
    </source>
</evidence>
<evidence type="ECO:0000313" key="1">
    <source>
        <dbReference type="EMBL" id="QJD94333.1"/>
    </source>
</evidence>
<dbReference type="SUPFAM" id="SSF89550">
    <property type="entry name" value="PHP domain-like"/>
    <property type="match status" value="1"/>
</dbReference>
<dbReference type="NCBIfam" id="NF038032">
    <property type="entry name" value="CehA_McbA_metalo"/>
    <property type="match status" value="1"/>
</dbReference>
<dbReference type="Gene3D" id="3.20.20.140">
    <property type="entry name" value="Metal-dependent hydrolases"/>
    <property type="match status" value="1"/>
</dbReference>
<protein>
    <submittedName>
        <fullName evidence="1">CehA/McbA family metallohydrolase</fullName>
    </submittedName>
</protein>
<dbReference type="EMBL" id="CP051684">
    <property type="protein sequence ID" value="QJD94333.1"/>
    <property type="molecule type" value="Genomic_DNA"/>
</dbReference>
<gene>
    <name evidence="1" type="ORF">HH213_28350</name>
</gene>
<keyword evidence="2" id="KW-1185">Reference proteome</keyword>
<sequence>MLRKSITCIVLATILRSLHADEERHEFDAVLQVPFHADERGERVMTLHFTAPAEVRSLRWRLTLLPRHDETAVHSWQGTRTVAGEPVEVTVRWREDVPKGVYRMRLSASLDGGGEIEQSWPVAVGASTVRQPATRTAARARAGAATGAAADVATALAASMADGAAHSRATATATASAELYDIYLGNLHSQTNHSDGGGVLDQCTGAQEPQHGAFGPSDAYAYAQQHGLDFLMTSEHNHMFDGSDGTNRAAAASAVHALFQDGLRQAAQWRTDHTPFLALYGQEWGVISHGGHINILNADALLGWERNAQGELLADEETPRSDYQTLYQHLRQHHWFGQFNHPQRDQFAINGQPLAWSAAGDASMLLCEVMNSSAYSTSTDENEPRRSNFETGCNALLEAGYHLAFSSNQDNHCANWGAAYSNRTAVLLPRSTPLTQAGLLDALRARRTYATMDKHSQLIFTANGHMMGESFQNRGKLTLKADYASTAGRSIAAFSIFHGVPGRNGKVAAISTKSKRTFAPLPGEHFYYARVTQDDGKMLWSAPVWVTQLSP</sequence>
<name>A0ABX6MJ25_9BURK</name>
<dbReference type="Proteomes" id="UP000503117">
    <property type="component" value="Chromosome"/>
</dbReference>
<organism evidence="1 2">
    <name type="scientific">Duganella dendranthematis</name>
    <dbReference type="NCBI Taxonomy" id="2728021"/>
    <lineage>
        <taxon>Bacteria</taxon>
        <taxon>Pseudomonadati</taxon>
        <taxon>Pseudomonadota</taxon>
        <taxon>Betaproteobacteria</taxon>
        <taxon>Burkholderiales</taxon>
        <taxon>Oxalobacteraceae</taxon>
        <taxon>Telluria group</taxon>
        <taxon>Duganella</taxon>
    </lineage>
</organism>
<dbReference type="InterPro" id="IPR016195">
    <property type="entry name" value="Pol/histidinol_Pase-like"/>
</dbReference>
<reference evidence="1 2" key="1">
    <citation type="submission" date="2020-04" db="EMBL/GenBank/DDBJ databases">
        <title>Genome sequencing of novel species.</title>
        <authorList>
            <person name="Heo J."/>
            <person name="Kim S.-J."/>
            <person name="Kim J.-S."/>
            <person name="Hong S.-B."/>
            <person name="Kwon S.-W."/>
        </authorList>
    </citation>
    <scope>NUCLEOTIDE SEQUENCE [LARGE SCALE GENOMIC DNA]</scope>
    <source>
        <strain evidence="1 2">AF9R3</strain>
    </source>
</reference>
<proteinExistence type="predicted"/>
<accession>A0ABX6MJ25</accession>